<dbReference type="OrthoDB" id="10041953at2759"/>
<evidence type="ECO:0000256" key="3">
    <source>
        <dbReference type="SAM" id="MobiDB-lite"/>
    </source>
</evidence>
<feature type="region of interest" description="Disordered" evidence="3">
    <location>
        <begin position="1"/>
        <end position="34"/>
    </location>
</feature>
<keyword evidence="2" id="KW-0449">Lipoprotein</keyword>
<dbReference type="AlphaFoldDB" id="A0A0B1TAZ9"/>
<dbReference type="Pfam" id="PF03803">
    <property type="entry name" value="Scramblase"/>
    <property type="match status" value="1"/>
</dbReference>
<dbReference type="PANTHER" id="PTHR23248">
    <property type="entry name" value="PHOSPHOLIPID SCRAMBLASE-RELATED"/>
    <property type="match status" value="1"/>
</dbReference>
<dbReference type="EMBL" id="KN550828">
    <property type="protein sequence ID" value="KHJ93321.1"/>
    <property type="molecule type" value="Genomic_DNA"/>
</dbReference>
<reference evidence="4 5" key="1">
    <citation type="submission" date="2014-03" db="EMBL/GenBank/DDBJ databases">
        <title>Draft genome of the hookworm Oesophagostomum dentatum.</title>
        <authorList>
            <person name="Mitreva M."/>
        </authorList>
    </citation>
    <scope>NUCLEOTIDE SEQUENCE [LARGE SCALE GENOMIC DNA]</scope>
    <source>
        <strain evidence="4 5">OD-Hann</strain>
    </source>
</reference>
<comment type="similarity">
    <text evidence="1 2">Belongs to the phospholipid scramblase family.</text>
</comment>
<protein>
    <recommendedName>
        <fullName evidence="2">Phospholipid scramblase</fullName>
    </recommendedName>
</protein>
<evidence type="ECO:0000313" key="5">
    <source>
        <dbReference type="Proteomes" id="UP000053660"/>
    </source>
</evidence>
<keyword evidence="2" id="KW-0106">Calcium</keyword>
<dbReference type="GO" id="GO:0017128">
    <property type="term" value="F:phospholipid scramblase activity"/>
    <property type="evidence" value="ECO:0007669"/>
    <property type="project" value="InterPro"/>
</dbReference>
<proteinExistence type="inferred from homology"/>
<organism evidence="4 5">
    <name type="scientific">Oesophagostomum dentatum</name>
    <name type="common">Nodular worm</name>
    <dbReference type="NCBI Taxonomy" id="61180"/>
    <lineage>
        <taxon>Eukaryota</taxon>
        <taxon>Metazoa</taxon>
        <taxon>Ecdysozoa</taxon>
        <taxon>Nematoda</taxon>
        <taxon>Chromadorea</taxon>
        <taxon>Rhabditida</taxon>
        <taxon>Rhabditina</taxon>
        <taxon>Rhabditomorpha</taxon>
        <taxon>Strongyloidea</taxon>
        <taxon>Strongylidae</taxon>
        <taxon>Oesophagostomum</taxon>
    </lineage>
</organism>
<keyword evidence="2" id="KW-0564">Palmitate</keyword>
<evidence type="ECO:0000256" key="1">
    <source>
        <dbReference type="ARBA" id="ARBA00005350"/>
    </source>
</evidence>
<sequence length="233" mass="24941">MSADDIIPELSVPPPKGKSMSAETAPGDSVPPPPGALVVRQQFVHPQMQNPSMPPSRGGSNEVVTTQPGAFTRPAIICMPAPDPIEGVPPGLEYLTMVDKIMVYQEVLVIRRPFKCCGGGCDGIFANFRCCAVECTVESPPGRVIGTITQRRACCATALDIENANGEKILQTKGPCCCLMCGCQDKVFPIVTLSGQEIGSITKKWAGCAREAFTDTDIFSVTCEFHYSVSFHI</sequence>
<dbReference type="InterPro" id="IPR005552">
    <property type="entry name" value="Scramblase"/>
</dbReference>
<dbReference type="PANTHER" id="PTHR23248:SF63">
    <property type="entry name" value="PHOSPHOLIPID SCRAMBLASE"/>
    <property type="match status" value="1"/>
</dbReference>
<dbReference type="GO" id="GO:0005886">
    <property type="term" value="C:plasma membrane"/>
    <property type="evidence" value="ECO:0007669"/>
    <property type="project" value="TreeGrafter"/>
</dbReference>
<accession>A0A0B1TAZ9</accession>
<comment type="function">
    <text evidence="2">May mediate accelerated ATP-independent bidirectional transbilayer migration of phospholipids upon binding calcium ions that results in a loss of phospholipid asymmetry in the plasma membrane.</text>
</comment>
<gene>
    <name evidence="4" type="ORF">OESDEN_06771</name>
</gene>
<dbReference type="Proteomes" id="UP000053660">
    <property type="component" value="Unassembled WGS sequence"/>
</dbReference>
<comment type="cofactor">
    <cofactor evidence="2">
        <name>Ca(2+)</name>
        <dbReference type="ChEBI" id="CHEBI:29108"/>
    </cofactor>
</comment>
<name>A0A0B1TAZ9_OESDE</name>
<evidence type="ECO:0000313" key="4">
    <source>
        <dbReference type="EMBL" id="KHJ93321.1"/>
    </source>
</evidence>
<evidence type="ECO:0000256" key="2">
    <source>
        <dbReference type="RuleBase" id="RU363116"/>
    </source>
</evidence>
<keyword evidence="5" id="KW-1185">Reference proteome</keyword>